<dbReference type="InterPro" id="IPR000048">
    <property type="entry name" value="IQ_motif_EF-hand-BS"/>
</dbReference>
<dbReference type="OrthoDB" id="1686972at2759"/>
<dbReference type="Proteomes" id="UP000030748">
    <property type="component" value="Unassembled WGS sequence"/>
</dbReference>
<comment type="subunit">
    <text evidence="3">Binds to multiple calmodulin (CaM) in the presence of Ca(2+) and CaM-like proteins.</text>
</comment>
<feature type="compositionally biased region" description="Basic and acidic residues" evidence="4">
    <location>
        <begin position="245"/>
        <end position="264"/>
    </location>
</feature>
<gene>
    <name evidence="6" type="ORF">MIMGU_mgv1a006306mg</name>
</gene>
<dbReference type="PhylomeDB" id="A0A022QPE3"/>
<accession>A0A022QPE3</accession>
<dbReference type="SMART" id="SM00015">
    <property type="entry name" value="IQ"/>
    <property type="match status" value="2"/>
</dbReference>
<dbReference type="KEGG" id="egt:105966368"/>
<sequence length="449" mass="48481">MGKACKWIRALLGGKNPDPNPSPGPRPPGSKRWSFVMCRKERDRRRRSQHGGGGGYDGNDASRQAIAVAAATAAAAEAAVKAAQAAAAVVQLTSCRLGSSSTSAAGNGGGSVDSYSSAGGRNGPGYGWSREERAAVAIQSHFRAYLARRALRALKALVKIQAMVRGHISRKKAADDLRRMHAIVRVQARARAGRVPINEARHSTANSSHFSHSALSSWEKFEQRIRAGITKHEQPMMLKKNGSRSCERSERSWDEDERSDKILEVDSSFKPNPTPKIKNSRISHSRHPKLPISPSSSNEVRSLSRLKFEQDDAADDISSSSHALTSDNCPFVYSASPSSKTALFTPTKSEGSVSCLSGYSENPNYMAYTESSKAKARSTSAPKQRPDQQYERSSSTSRYSVHVSGDYGGGGGGEKRANKAYPGSGHLDKHGMPVTRDVSSFSGGLWVRY</sequence>
<dbReference type="Pfam" id="PF00612">
    <property type="entry name" value="IQ"/>
    <property type="match status" value="2"/>
</dbReference>
<organism evidence="6 7">
    <name type="scientific">Erythranthe guttata</name>
    <name type="common">Yellow monkey flower</name>
    <name type="synonym">Mimulus guttatus</name>
    <dbReference type="NCBI Taxonomy" id="4155"/>
    <lineage>
        <taxon>Eukaryota</taxon>
        <taxon>Viridiplantae</taxon>
        <taxon>Streptophyta</taxon>
        <taxon>Embryophyta</taxon>
        <taxon>Tracheophyta</taxon>
        <taxon>Spermatophyta</taxon>
        <taxon>Magnoliopsida</taxon>
        <taxon>eudicotyledons</taxon>
        <taxon>Gunneridae</taxon>
        <taxon>Pentapetalae</taxon>
        <taxon>asterids</taxon>
        <taxon>lamiids</taxon>
        <taxon>Lamiales</taxon>
        <taxon>Phrymaceae</taxon>
        <taxon>Erythranthe</taxon>
    </lineage>
</organism>
<dbReference type="EMBL" id="KI631140">
    <property type="protein sequence ID" value="EYU29831.1"/>
    <property type="molecule type" value="Genomic_DNA"/>
</dbReference>
<keyword evidence="1" id="KW-0112">Calmodulin-binding</keyword>
<reference evidence="6 7" key="1">
    <citation type="journal article" date="2013" name="Proc. Natl. Acad. Sci. U.S.A.">
        <title>Fine-scale variation in meiotic recombination in Mimulus inferred from population shotgun sequencing.</title>
        <authorList>
            <person name="Hellsten U."/>
            <person name="Wright K.M."/>
            <person name="Jenkins J."/>
            <person name="Shu S."/>
            <person name="Yuan Y."/>
            <person name="Wessler S.R."/>
            <person name="Schmutz J."/>
            <person name="Willis J.H."/>
            <person name="Rokhsar D.S."/>
        </authorList>
    </citation>
    <scope>NUCLEOTIDE SEQUENCE [LARGE SCALE GENOMIC DNA]</scope>
    <source>
        <strain evidence="7">cv. DUN x IM62</strain>
    </source>
</reference>
<feature type="region of interest" description="Disordered" evidence="4">
    <location>
        <begin position="370"/>
        <end position="434"/>
    </location>
</feature>
<dbReference type="PROSITE" id="PS50096">
    <property type="entry name" value="IQ"/>
    <property type="match status" value="2"/>
</dbReference>
<feature type="region of interest" description="Disordered" evidence="4">
    <location>
        <begin position="99"/>
        <end position="119"/>
    </location>
</feature>
<evidence type="ECO:0000313" key="7">
    <source>
        <dbReference type="Proteomes" id="UP000030748"/>
    </source>
</evidence>
<feature type="compositionally biased region" description="Low complexity" evidence="4">
    <location>
        <begin position="392"/>
        <end position="404"/>
    </location>
</feature>
<evidence type="ECO:0000256" key="4">
    <source>
        <dbReference type="SAM" id="MobiDB-lite"/>
    </source>
</evidence>
<dbReference type="GO" id="GO:0005516">
    <property type="term" value="F:calmodulin binding"/>
    <property type="evidence" value="ECO:0007669"/>
    <property type="project" value="UniProtKB-KW"/>
</dbReference>
<dbReference type="eggNOG" id="ENOG502QUBM">
    <property type="taxonomic scope" value="Eukaryota"/>
</dbReference>
<feature type="region of interest" description="Disordered" evidence="4">
    <location>
        <begin position="11"/>
        <end position="59"/>
    </location>
</feature>
<feature type="region of interest" description="Disordered" evidence="4">
    <location>
        <begin position="229"/>
        <end position="301"/>
    </location>
</feature>
<dbReference type="OMA" id="KDECQLR"/>
<dbReference type="CDD" id="cd23767">
    <property type="entry name" value="IQCD"/>
    <property type="match status" value="1"/>
</dbReference>
<keyword evidence="7" id="KW-1185">Reference proteome</keyword>
<dbReference type="Pfam" id="PF13178">
    <property type="entry name" value="DUF4005"/>
    <property type="match status" value="1"/>
</dbReference>
<feature type="domain" description="DUF4005" evidence="5">
    <location>
        <begin position="335"/>
        <end position="410"/>
    </location>
</feature>
<evidence type="ECO:0000313" key="6">
    <source>
        <dbReference type="EMBL" id="EYU29831.1"/>
    </source>
</evidence>
<comment type="similarity">
    <text evidence="2">Belongs to the IQD family.</text>
</comment>
<feature type="compositionally biased region" description="Basic residues" evidence="4">
    <location>
        <begin position="278"/>
        <end position="289"/>
    </location>
</feature>
<name>A0A022QPE3_ERYGU</name>
<proteinExistence type="inferred from homology"/>
<dbReference type="AlphaFoldDB" id="A0A022QPE3"/>
<evidence type="ECO:0000256" key="3">
    <source>
        <dbReference type="ARBA" id="ARBA00024378"/>
    </source>
</evidence>
<dbReference type="PANTHER" id="PTHR32295">
    <property type="entry name" value="IQ-DOMAIN 5-RELATED"/>
    <property type="match status" value="1"/>
</dbReference>
<evidence type="ECO:0000256" key="1">
    <source>
        <dbReference type="ARBA" id="ARBA00022860"/>
    </source>
</evidence>
<feature type="compositionally biased region" description="Pro residues" evidence="4">
    <location>
        <begin position="18"/>
        <end position="28"/>
    </location>
</feature>
<dbReference type="InterPro" id="IPR025064">
    <property type="entry name" value="DUF4005"/>
</dbReference>
<protein>
    <recommendedName>
        <fullName evidence="5">DUF4005 domain-containing protein</fullName>
    </recommendedName>
</protein>
<dbReference type="PANTHER" id="PTHR32295:SF11">
    <property type="entry name" value="PROTEIN IQ-DOMAIN 22"/>
    <property type="match status" value="1"/>
</dbReference>
<evidence type="ECO:0000256" key="2">
    <source>
        <dbReference type="ARBA" id="ARBA00024341"/>
    </source>
</evidence>
<dbReference type="Gene3D" id="1.20.5.190">
    <property type="match status" value="1"/>
</dbReference>
<evidence type="ECO:0000259" key="5">
    <source>
        <dbReference type="Pfam" id="PF13178"/>
    </source>
</evidence>